<dbReference type="Proteomes" id="UP000070700">
    <property type="component" value="Unassembled WGS sequence"/>
</dbReference>
<evidence type="ECO:0000313" key="4">
    <source>
        <dbReference type="Proteomes" id="UP000070700"/>
    </source>
</evidence>
<accession>A0A194WSM9</accession>
<gene>
    <name evidence="3" type="ORF">LY89DRAFT_253129</name>
</gene>
<protein>
    <recommendedName>
        <fullName evidence="2">Ubiquitin 3 binding protein But2 C-terminal domain-containing protein</fullName>
    </recommendedName>
</protein>
<dbReference type="InParanoid" id="A0A194WSM9"/>
<dbReference type="OrthoDB" id="4657524at2759"/>
<dbReference type="PANTHER" id="PTHR39613:SF1">
    <property type="entry name" value="ANCHORED CELL WALL PROTEIN, PUTATIVE (AFU_ORTHOLOGUE AFUA_4G08960)-RELATED"/>
    <property type="match status" value="1"/>
</dbReference>
<feature type="domain" description="Ubiquitin 3 binding protein But2 C-terminal" evidence="2">
    <location>
        <begin position="69"/>
        <end position="177"/>
    </location>
</feature>
<evidence type="ECO:0000313" key="3">
    <source>
        <dbReference type="EMBL" id="KUJ10965.1"/>
    </source>
</evidence>
<dbReference type="InterPro" id="IPR018620">
    <property type="entry name" value="Ubiquitin3-bd_protein_But2_C"/>
</dbReference>
<reference evidence="3 4" key="1">
    <citation type="submission" date="2015-10" db="EMBL/GenBank/DDBJ databases">
        <title>Full genome of DAOMC 229536 Phialocephala scopiformis, a fungal endophyte of spruce producing the potent anti-insectan compound rugulosin.</title>
        <authorList>
            <consortium name="DOE Joint Genome Institute"/>
            <person name="Walker A.K."/>
            <person name="Frasz S.L."/>
            <person name="Seifert K.A."/>
            <person name="Miller J.D."/>
            <person name="Mondo S.J."/>
            <person name="Labutti K."/>
            <person name="Lipzen A."/>
            <person name="Dockter R."/>
            <person name="Kennedy M."/>
            <person name="Grigoriev I.V."/>
            <person name="Spatafora J.W."/>
        </authorList>
    </citation>
    <scope>NUCLEOTIDE SEQUENCE [LARGE SCALE GENOMIC DNA]</scope>
    <source>
        <strain evidence="3 4">CBS 120377</strain>
    </source>
</reference>
<dbReference type="Pfam" id="PF09792">
    <property type="entry name" value="But2"/>
    <property type="match status" value="1"/>
</dbReference>
<dbReference type="EMBL" id="KQ947428">
    <property type="protein sequence ID" value="KUJ10965.1"/>
    <property type="molecule type" value="Genomic_DNA"/>
</dbReference>
<dbReference type="PANTHER" id="PTHR39613">
    <property type="entry name" value="ANCHORED CELL WALL PROTEIN, PUTATIVE (AFU_ORTHOLOGUE AFUA_4G08960)-RELATED"/>
    <property type="match status" value="1"/>
</dbReference>
<evidence type="ECO:0000259" key="2">
    <source>
        <dbReference type="Pfam" id="PF09792"/>
    </source>
</evidence>
<proteinExistence type="predicted"/>
<dbReference type="AlphaFoldDB" id="A0A194WSM9"/>
<dbReference type="GeneID" id="28815943"/>
<feature type="region of interest" description="Disordered" evidence="1">
    <location>
        <begin position="151"/>
        <end position="171"/>
    </location>
</feature>
<organism evidence="3 4">
    <name type="scientific">Mollisia scopiformis</name>
    <name type="common">Conifer needle endophyte fungus</name>
    <name type="synonym">Phialocephala scopiformis</name>
    <dbReference type="NCBI Taxonomy" id="149040"/>
    <lineage>
        <taxon>Eukaryota</taxon>
        <taxon>Fungi</taxon>
        <taxon>Dikarya</taxon>
        <taxon>Ascomycota</taxon>
        <taxon>Pezizomycotina</taxon>
        <taxon>Leotiomycetes</taxon>
        <taxon>Helotiales</taxon>
        <taxon>Mollisiaceae</taxon>
        <taxon>Mollisia</taxon>
    </lineage>
</organism>
<feature type="compositionally biased region" description="Pro residues" evidence="1">
    <location>
        <begin position="160"/>
        <end position="171"/>
    </location>
</feature>
<evidence type="ECO:0000256" key="1">
    <source>
        <dbReference type="SAM" id="MobiDB-lite"/>
    </source>
</evidence>
<dbReference type="KEGG" id="psco:LY89DRAFT_253129"/>
<keyword evidence="4" id="KW-1185">Reference proteome</keyword>
<sequence length="190" mass="20631">MRGHAVRRCFRDLIVKDTRVRAMCKVALTPSGEADGVGIQSYATRSSQRAQWNPTCPPNGTLPKDFISPSLIVPVSAKLPNVAFGPTNFPIITPNDFCSIFNQIIPPSAVNKTCTLEFLFPSHSQTLAPYAYSGGGHFTFTGYAFGSGATPQTTYNHQPPAGPSPPQPPAVLKPGMRTRLTWVGVRFRRV</sequence>
<name>A0A194WSM9_MOLSC</name>
<dbReference type="RefSeq" id="XP_018065320.1">
    <property type="nucleotide sequence ID" value="XM_018206217.1"/>
</dbReference>